<name>A0A5J4R748_9ZZZZ</name>
<reference evidence="1" key="1">
    <citation type="submission" date="2019-03" db="EMBL/GenBank/DDBJ databases">
        <title>Single cell metagenomics reveals metabolic interactions within the superorganism composed of flagellate Streblomastix strix and complex community of Bacteroidetes bacteria on its surface.</title>
        <authorList>
            <person name="Treitli S.C."/>
            <person name="Kolisko M."/>
            <person name="Husnik F."/>
            <person name="Keeling P."/>
            <person name="Hampl V."/>
        </authorList>
    </citation>
    <scope>NUCLEOTIDE SEQUENCE</scope>
    <source>
        <strain evidence="1">STM</strain>
    </source>
</reference>
<dbReference type="AlphaFoldDB" id="A0A5J4R748"/>
<evidence type="ECO:0008006" key="2">
    <source>
        <dbReference type="Google" id="ProtNLM"/>
    </source>
</evidence>
<proteinExistence type="predicted"/>
<gene>
    <name evidence="1" type="ORF">EZS27_021755</name>
</gene>
<organism evidence="1">
    <name type="scientific">termite gut metagenome</name>
    <dbReference type="NCBI Taxonomy" id="433724"/>
    <lineage>
        <taxon>unclassified sequences</taxon>
        <taxon>metagenomes</taxon>
        <taxon>organismal metagenomes</taxon>
    </lineage>
</organism>
<evidence type="ECO:0000313" key="1">
    <source>
        <dbReference type="EMBL" id="KAA6329445.1"/>
    </source>
</evidence>
<sequence length="38" mass="4340">MRPIKTIILSVLAVLRGTESYDSIELYGKTNLDFLKKI</sequence>
<protein>
    <recommendedName>
        <fullName evidence="2">H repeat-associated protein N-terminal domain-containing protein</fullName>
    </recommendedName>
</protein>
<dbReference type="EMBL" id="SNRY01001648">
    <property type="protein sequence ID" value="KAA6329445.1"/>
    <property type="molecule type" value="Genomic_DNA"/>
</dbReference>
<comment type="caution">
    <text evidence="1">The sequence shown here is derived from an EMBL/GenBank/DDBJ whole genome shotgun (WGS) entry which is preliminary data.</text>
</comment>
<accession>A0A5J4R748</accession>